<dbReference type="GO" id="GO:0005886">
    <property type="term" value="C:plasma membrane"/>
    <property type="evidence" value="ECO:0007669"/>
    <property type="project" value="UniProtKB-SubCell"/>
</dbReference>
<sequence>MDSIATFFEMGGYARFVWPAYGLVGLVTVGLLVTSLRTLRVRERALAALQEEMPGRRGRSRDL</sequence>
<evidence type="ECO:0000256" key="4">
    <source>
        <dbReference type="ARBA" id="ARBA00016461"/>
    </source>
</evidence>
<comment type="similarity">
    <text evidence="3 12">Belongs to the CcmD/CycX/HelD family.</text>
</comment>
<dbReference type="GO" id="GO:0017004">
    <property type="term" value="P:cytochrome complex assembly"/>
    <property type="evidence" value="ECO:0007669"/>
    <property type="project" value="UniProtKB-KW"/>
</dbReference>
<evidence type="ECO:0000256" key="11">
    <source>
        <dbReference type="ARBA" id="ARBA00023136"/>
    </source>
</evidence>
<evidence type="ECO:0000256" key="1">
    <source>
        <dbReference type="ARBA" id="ARBA00002442"/>
    </source>
</evidence>
<comment type="caution">
    <text evidence="13">The sequence shown here is derived from an EMBL/GenBank/DDBJ whole genome shotgun (WGS) entry which is preliminary data.</text>
</comment>
<dbReference type="EMBL" id="PIUM01000010">
    <property type="protein sequence ID" value="PKU24516.1"/>
    <property type="molecule type" value="Genomic_DNA"/>
</dbReference>
<comment type="subcellular location">
    <subcellularLocation>
        <location evidence="2 12">Cell inner membrane</location>
        <topology evidence="2 12">Single-pass membrane protein</topology>
    </subcellularLocation>
</comment>
<evidence type="ECO:0000313" key="14">
    <source>
        <dbReference type="Proteomes" id="UP000233293"/>
    </source>
</evidence>
<keyword evidence="9 12" id="KW-0201">Cytochrome c-type biogenesis</keyword>
<comment type="function">
    <text evidence="1 12">Required for the export of heme to the periplasm for the biogenesis of c-type cytochromes.</text>
</comment>
<keyword evidence="7 12" id="KW-0997">Cell inner membrane</keyword>
<evidence type="ECO:0000256" key="12">
    <source>
        <dbReference type="RuleBase" id="RU363101"/>
    </source>
</evidence>
<evidence type="ECO:0000256" key="6">
    <source>
        <dbReference type="ARBA" id="ARBA00022475"/>
    </source>
</evidence>
<evidence type="ECO:0000256" key="5">
    <source>
        <dbReference type="ARBA" id="ARBA00022448"/>
    </source>
</evidence>
<keyword evidence="6 12" id="KW-1003">Cell membrane</keyword>
<dbReference type="NCBIfam" id="TIGR03141">
    <property type="entry name" value="cytochro_ccmD"/>
    <property type="match status" value="1"/>
</dbReference>
<keyword evidence="14" id="KW-1185">Reference proteome</keyword>
<gene>
    <name evidence="13" type="primary">ccmD</name>
    <name evidence="13" type="ORF">CWS72_10450</name>
</gene>
<accession>A0A2N3PVS9</accession>
<dbReference type="Proteomes" id="UP000233293">
    <property type="component" value="Unassembled WGS sequence"/>
</dbReference>
<evidence type="ECO:0000256" key="3">
    <source>
        <dbReference type="ARBA" id="ARBA00008741"/>
    </source>
</evidence>
<protein>
    <recommendedName>
        <fullName evidence="4 12">Heme exporter protein D</fullName>
    </recommendedName>
</protein>
<keyword evidence="8 12" id="KW-0812">Transmembrane</keyword>
<evidence type="ECO:0000256" key="8">
    <source>
        <dbReference type="ARBA" id="ARBA00022692"/>
    </source>
</evidence>
<dbReference type="Pfam" id="PF04995">
    <property type="entry name" value="CcmD"/>
    <property type="match status" value="1"/>
</dbReference>
<keyword evidence="5 12" id="KW-0813">Transport</keyword>
<evidence type="ECO:0000313" key="13">
    <source>
        <dbReference type="EMBL" id="PKU24516.1"/>
    </source>
</evidence>
<evidence type="ECO:0000256" key="2">
    <source>
        <dbReference type="ARBA" id="ARBA00004377"/>
    </source>
</evidence>
<proteinExistence type="inferred from homology"/>
<evidence type="ECO:0000256" key="10">
    <source>
        <dbReference type="ARBA" id="ARBA00022989"/>
    </source>
</evidence>
<name>A0A2N3PVS9_9PROT</name>
<dbReference type="AlphaFoldDB" id="A0A2N3PVS9"/>
<keyword evidence="10 12" id="KW-1133">Transmembrane helix</keyword>
<evidence type="ECO:0000256" key="9">
    <source>
        <dbReference type="ARBA" id="ARBA00022748"/>
    </source>
</evidence>
<reference evidence="14" key="1">
    <citation type="submission" date="2017-12" db="EMBL/GenBank/DDBJ databases">
        <title>Draft genome sequence of Telmatospirillum siberiense 26-4b1T, an acidotolerant peatland alphaproteobacterium potentially involved in sulfur cycling.</title>
        <authorList>
            <person name="Hausmann B."/>
            <person name="Pjevac P."/>
            <person name="Schreck K."/>
            <person name="Herbold C.W."/>
            <person name="Daims H."/>
            <person name="Wagner M."/>
            <person name="Pester M."/>
            <person name="Loy A."/>
        </authorList>
    </citation>
    <scope>NUCLEOTIDE SEQUENCE [LARGE SCALE GENOMIC DNA]</scope>
    <source>
        <strain evidence="14">26-4b1</strain>
    </source>
</reference>
<dbReference type="GO" id="GO:0015886">
    <property type="term" value="P:heme transport"/>
    <property type="evidence" value="ECO:0007669"/>
    <property type="project" value="InterPro"/>
</dbReference>
<dbReference type="InterPro" id="IPR007078">
    <property type="entry name" value="Haem_export_protD_CcmD"/>
</dbReference>
<feature type="transmembrane region" description="Helical" evidence="12">
    <location>
        <begin position="16"/>
        <end position="36"/>
    </location>
</feature>
<organism evidence="13 14">
    <name type="scientific">Telmatospirillum siberiense</name>
    <dbReference type="NCBI Taxonomy" id="382514"/>
    <lineage>
        <taxon>Bacteria</taxon>
        <taxon>Pseudomonadati</taxon>
        <taxon>Pseudomonadota</taxon>
        <taxon>Alphaproteobacteria</taxon>
        <taxon>Rhodospirillales</taxon>
        <taxon>Rhodospirillaceae</taxon>
        <taxon>Telmatospirillum</taxon>
    </lineage>
</organism>
<keyword evidence="11 12" id="KW-0472">Membrane</keyword>
<evidence type="ECO:0000256" key="7">
    <source>
        <dbReference type="ARBA" id="ARBA00022519"/>
    </source>
</evidence>